<comment type="similarity">
    <text evidence="2">Belongs to the TspO/BZRP family.</text>
</comment>
<evidence type="ECO:0000313" key="7">
    <source>
        <dbReference type="EMBL" id="ACE03510.1"/>
    </source>
</evidence>
<feature type="transmembrane region" description="Helical" evidence="6">
    <location>
        <begin position="132"/>
        <end position="154"/>
    </location>
</feature>
<keyword evidence="3 6" id="KW-0812">Transmembrane</keyword>
<evidence type="ECO:0000256" key="3">
    <source>
        <dbReference type="ARBA" id="ARBA00022692"/>
    </source>
</evidence>
<dbReference type="PANTHER" id="PTHR10057">
    <property type="entry name" value="PERIPHERAL-TYPE BENZODIAZEPINE RECEPTOR"/>
    <property type="match status" value="1"/>
</dbReference>
<evidence type="ECO:0000256" key="6">
    <source>
        <dbReference type="SAM" id="Phobius"/>
    </source>
</evidence>
<dbReference type="Gene3D" id="1.20.1260.100">
    <property type="entry name" value="TspO/MBR protein"/>
    <property type="match status" value="1"/>
</dbReference>
<dbReference type="OrthoDB" id="9795496at2"/>
<dbReference type="AlphaFoldDB" id="B3EMN2"/>
<evidence type="ECO:0000256" key="1">
    <source>
        <dbReference type="ARBA" id="ARBA00004141"/>
    </source>
</evidence>
<keyword evidence="4 6" id="KW-1133">Transmembrane helix</keyword>
<dbReference type="KEGG" id="cpb:Cphamn1_0547"/>
<dbReference type="GO" id="GO:0033013">
    <property type="term" value="P:tetrapyrrole metabolic process"/>
    <property type="evidence" value="ECO:0007669"/>
    <property type="project" value="UniProtKB-ARBA"/>
</dbReference>
<organism evidence="7">
    <name type="scientific">Chlorobium phaeobacteroides (strain BS1)</name>
    <dbReference type="NCBI Taxonomy" id="331678"/>
    <lineage>
        <taxon>Bacteria</taxon>
        <taxon>Pseudomonadati</taxon>
        <taxon>Chlorobiota</taxon>
        <taxon>Chlorobiia</taxon>
        <taxon>Chlorobiales</taxon>
        <taxon>Chlorobiaceae</taxon>
        <taxon>Chlorobium/Pelodictyon group</taxon>
        <taxon>Chlorobium</taxon>
    </lineage>
</organism>
<dbReference type="FunFam" id="1.20.1260.100:FF:000001">
    <property type="entry name" value="translocator protein 2"/>
    <property type="match status" value="1"/>
</dbReference>
<dbReference type="PIRSF" id="PIRSF005859">
    <property type="entry name" value="PBR"/>
    <property type="match status" value="1"/>
</dbReference>
<dbReference type="CDD" id="cd15904">
    <property type="entry name" value="TSPO_MBR"/>
    <property type="match status" value="1"/>
</dbReference>
<dbReference type="STRING" id="331678.Cphamn1_0547"/>
<gene>
    <name evidence="7" type="ordered locus">Cphamn1_0547</name>
</gene>
<dbReference type="PANTHER" id="PTHR10057:SF0">
    <property type="entry name" value="TRANSLOCATOR PROTEIN"/>
    <property type="match status" value="1"/>
</dbReference>
<name>B3EMN2_CHLPB</name>
<feature type="transmembrane region" description="Helical" evidence="6">
    <location>
        <begin position="76"/>
        <end position="99"/>
    </location>
</feature>
<sequence>MNTIVLLIGCIALCMLVGFAGSVFTPAPGSEWYYSLLNKPSWNPPSWLFPPVWTVLFILMGVSLSMVVKEGVDTPIVTAALIVFAVQLFLNFGWSAMFFGLQSPFWGYLEIAALWISIVLTIVLFGAVSKTAAFLLIPYLLWVSFASYLTFTLWKLNP</sequence>
<feature type="transmembrane region" description="Helical" evidence="6">
    <location>
        <begin position="46"/>
        <end position="64"/>
    </location>
</feature>
<accession>B3EMN2</accession>
<dbReference type="HOGENOM" id="CLU_091805_2_0_10"/>
<evidence type="ECO:0000256" key="5">
    <source>
        <dbReference type="ARBA" id="ARBA00023136"/>
    </source>
</evidence>
<protein>
    <submittedName>
        <fullName evidence="7">TspO and MBR like protein</fullName>
    </submittedName>
</protein>
<proteinExistence type="inferred from homology"/>
<dbReference type="InterPro" id="IPR004307">
    <property type="entry name" value="TspO_MBR"/>
</dbReference>
<feature type="transmembrane region" description="Helical" evidence="6">
    <location>
        <begin position="105"/>
        <end position="125"/>
    </location>
</feature>
<comment type="subcellular location">
    <subcellularLocation>
        <location evidence="1">Membrane</location>
        <topology evidence="1">Multi-pass membrane protein</topology>
    </subcellularLocation>
</comment>
<dbReference type="GO" id="GO:0016020">
    <property type="term" value="C:membrane"/>
    <property type="evidence" value="ECO:0007669"/>
    <property type="project" value="UniProtKB-SubCell"/>
</dbReference>
<reference evidence="7" key="1">
    <citation type="submission" date="2008-06" db="EMBL/GenBank/DDBJ databases">
        <title>Complete sequence of Chlorobium phaeobacteroides BS1.</title>
        <authorList>
            <consortium name="US DOE Joint Genome Institute"/>
            <person name="Lucas S."/>
            <person name="Copeland A."/>
            <person name="Lapidus A."/>
            <person name="Glavina del Rio T."/>
            <person name="Dalin E."/>
            <person name="Tice H."/>
            <person name="Bruce D."/>
            <person name="Goodwin L."/>
            <person name="Pitluck S."/>
            <person name="Schmutz J."/>
            <person name="Larimer F."/>
            <person name="Land M."/>
            <person name="Hauser L."/>
            <person name="Kyrpides N."/>
            <person name="Ovchinnikova G."/>
            <person name="Li T."/>
            <person name="Liu Z."/>
            <person name="Zhao F."/>
            <person name="Overmann J."/>
            <person name="Bryant D.A."/>
            <person name="Richardson P."/>
        </authorList>
    </citation>
    <scope>NUCLEOTIDE SEQUENCE [LARGE SCALE GENOMIC DNA]</scope>
    <source>
        <strain evidence="7">BS1</strain>
    </source>
</reference>
<evidence type="ECO:0000256" key="4">
    <source>
        <dbReference type="ARBA" id="ARBA00022989"/>
    </source>
</evidence>
<evidence type="ECO:0000256" key="2">
    <source>
        <dbReference type="ARBA" id="ARBA00007524"/>
    </source>
</evidence>
<dbReference type="InterPro" id="IPR038330">
    <property type="entry name" value="TspO/MBR-related_sf"/>
</dbReference>
<dbReference type="Pfam" id="PF03073">
    <property type="entry name" value="TspO_MBR"/>
    <property type="match status" value="1"/>
</dbReference>
<keyword evidence="5 6" id="KW-0472">Membrane</keyword>
<dbReference type="eggNOG" id="COG3476">
    <property type="taxonomic scope" value="Bacteria"/>
</dbReference>
<dbReference type="EMBL" id="CP001101">
    <property type="protein sequence ID" value="ACE03510.1"/>
    <property type="molecule type" value="Genomic_DNA"/>
</dbReference>